<comment type="similarity">
    <text evidence="1">Belongs to the aldehyde dehydrogenase family.</text>
</comment>
<dbReference type="RefSeq" id="XP_016261085.1">
    <property type="nucleotide sequence ID" value="XM_016409331.1"/>
</dbReference>
<organism evidence="5 6">
    <name type="scientific">Exophiala oligosperma</name>
    <dbReference type="NCBI Taxonomy" id="215243"/>
    <lineage>
        <taxon>Eukaryota</taxon>
        <taxon>Fungi</taxon>
        <taxon>Dikarya</taxon>
        <taxon>Ascomycota</taxon>
        <taxon>Pezizomycotina</taxon>
        <taxon>Eurotiomycetes</taxon>
        <taxon>Chaetothyriomycetidae</taxon>
        <taxon>Chaetothyriales</taxon>
        <taxon>Herpotrichiellaceae</taxon>
        <taxon>Exophiala</taxon>
    </lineage>
</organism>
<keyword evidence="6" id="KW-1185">Reference proteome</keyword>
<gene>
    <name evidence="5" type="ORF">PV06_08038</name>
</gene>
<feature type="domain" description="Aldehyde dehydrogenase" evidence="4">
    <location>
        <begin position="3"/>
        <end position="108"/>
    </location>
</feature>
<dbReference type="EC" id="1.2.1.3" evidence="2"/>
<proteinExistence type="inferred from homology"/>
<evidence type="ECO:0000313" key="6">
    <source>
        <dbReference type="Proteomes" id="UP000053342"/>
    </source>
</evidence>
<dbReference type="Proteomes" id="UP000053342">
    <property type="component" value="Unassembled WGS sequence"/>
</dbReference>
<dbReference type="InterPro" id="IPR015590">
    <property type="entry name" value="Aldehyde_DH_dom"/>
</dbReference>
<reference evidence="5 6" key="1">
    <citation type="submission" date="2015-01" db="EMBL/GenBank/DDBJ databases">
        <title>The Genome Sequence of Exophiala oligosperma CBS72588.</title>
        <authorList>
            <consortium name="The Broad Institute Genomics Platform"/>
            <person name="Cuomo C."/>
            <person name="de Hoog S."/>
            <person name="Gorbushina A."/>
            <person name="Stielow B."/>
            <person name="Teixiera M."/>
            <person name="Abouelleil A."/>
            <person name="Chapman S.B."/>
            <person name="Priest M."/>
            <person name="Young S.K."/>
            <person name="Wortman J."/>
            <person name="Nusbaum C."/>
            <person name="Birren B."/>
        </authorList>
    </citation>
    <scope>NUCLEOTIDE SEQUENCE [LARGE SCALE GENOMIC DNA]</scope>
    <source>
        <strain evidence="5 6">CBS 72588</strain>
    </source>
</reference>
<dbReference type="STRING" id="215243.A0A0D2DZ70"/>
<evidence type="ECO:0000256" key="2">
    <source>
        <dbReference type="ARBA" id="ARBA00024226"/>
    </source>
</evidence>
<dbReference type="AlphaFoldDB" id="A0A0D2DZ70"/>
<comment type="catalytic activity">
    <reaction evidence="3">
        <text>an aldehyde + NAD(+) + H2O = a carboxylate + NADH + 2 H(+)</text>
        <dbReference type="Rhea" id="RHEA:16185"/>
        <dbReference type="ChEBI" id="CHEBI:15377"/>
        <dbReference type="ChEBI" id="CHEBI:15378"/>
        <dbReference type="ChEBI" id="CHEBI:17478"/>
        <dbReference type="ChEBI" id="CHEBI:29067"/>
        <dbReference type="ChEBI" id="CHEBI:57540"/>
        <dbReference type="ChEBI" id="CHEBI:57945"/>
        <dbReference type="EC" id="1.2.1.3"/>
    </reaction>
</comment>
<dbReference type="OrthoDB" id="310895at2759"/>
<dbReference type="InterPro" id="IPR016163">
    <property type="entry name" value="Ald_DH_C"/>
</dbReference>
<dbReference type="EMBL" id="KN847338">
    <property type="protein sequence ID" value="KIW40869.1"/>
    <property type="molecule type" value="Genomic_DNA"/>
</dbReference>
<dbReference type="Pfam" id="PF00171">
    <property type="entry name" value="Aldedh"/>
    <property type="match status" value="1"/>
</dbReference>
<dbReference type="VEuPathDB" id="FungiDB:PV06_08038"/>
<evidence type="ECO:0000259" key="4">
    <source>
        <dbReference type="Pfam" id="PF00171"/>
    </source>
</evidence>
<accession>A0A0D2DZ70</accession>
<evidence type="ECO:0000313" key="5">
    <source>
        <dbReference type="EMBL" id="KIW40869.1"/>
    </source>
</evidence>
<dbReference type="InterPro" id="IPR016162">
    <property type="entry name" value="Ald_DH_N"/>
</dbReference>
<sequence length="110" mass="11803">MAARSSFKCVALKLGGKSHVVIFDDCDLKNAVKWTVEGLCNFSGQVCVAASRVFVQEDEKVYMKEYVNALQVSAGKVGNPTAVGTEFGPLADKAQFDRISGFVEPAQKGP</sequence>
<dbReference type="HOGENOM" id="CLU_2171074_0_0_1"/>
<dbReference type="PANTHER" id="PTHR11699">
    <property type="entry name" value="ALDEHYDE DEHYDROGENASE-RELATED"/>
    <property type="match status" value="1"/>
</dbReference>
<name>A0A0D2DZ70_9EURO</name>
<dbReference type="Gene3D" id="3.40.605.10">
    <property type="entry name" value="Aldehyde Dehydrogenase, Chain A, domain 1"/>
    <property type="match status" value="1"/>
</dbReference>
<evidence type="ECO:0000256" key="1">
    <source>
        <dbReference type="ARBA" id="ARBA00009986"/>
    </source>
</evidence>
<dbReference type="SUPFAM" id="SSF53720">
    <property type="entry name" value="ALDH-like"/>
    <property type="match status" value="1"/>
</dbReference>
<dbReference type="Gene3D" id="3.40.309.10">
    <property type="entry name" value="Aldehyde Dehydrogenase, Chain A, domain 2"/>
    <property type="match status" value="1"/>
</dbReference>
<dbReference type="InterPro" id="IPR016161">
    <property type="entry name" value="Ald_DH/histidinol_DH"/>
</dbReference>
<dbReference type="GeneID" id="27360112"/>
<protein>
    <recommendedName>
        <fullName evidence="2">aldehyde dehydrogenase (NAD(+))</fullName>
        <ecNumber evidence="2">1.2.1.3</ecNumber>
    </recommendedName>
</protein>
<evidence type="ECO:0000256" key="3">
    <source>
        <dbReference type="ARBA" id="ARBA00049194"/>
    </source>
</evidence>
<dbReference type="GO" id="GO:0004029">
    <property type="term" value="F:aldehyde dehydrogenase (NAD+) activity"/>
    <property type="evidence" value="ECO:0007669"/>
    <property type="project" value="UniProtKB-EC"/>
</dbReference>